<evidence type="ECO:0000313" key="1">
    <source>
        <dbReference type="EMBL" id="CAG8761655.1"/>
    </source>
</evidence>
<accession>A0ABN7VFG6</accession>
<comment type="caution">
    <text evidence="1">The sequence shown here is derived from an EMBL/GenBank/DDBJ whole genome shotgun (WGS) entry which is preliminary data.</text>
</comment>
<evidence type="ECO:0000313" key="2">
    <source>
        <dbReference type="Proteomes" id="UP000789901"/>
    </source>
</evidence>
<dbReference type="Proteomes" id="UP000789901">
    <property type="component" value="Unassembled WGS sequence"/>
</dbReference>
<feature type="non-terminal residue" evidence="1">
    <location>
        <position position="1"/>
    </location>
</feature>
<name>A0ABN7VFG6_GIGMA</name>
<gene>
    <name evidence="1" type="ORF">GMARGA_LOCUS17552</name>
</gene>
<keyword evidence="2" id="KW-1185">Reference proteome</keyword>
<reference evidence="1 2" key="1">
    <citation type="submission" date="2021-06" db="EMBL/GenBank/DDBJ databases">
        <authorList>
            <person name="Kallberg Y."/>
            <person name="Tangrot J."/>
            <person name="Rosling A."/>
        </authorList>
    </citation>
    <scope>NUCLEOTIDE SEQUENCE [LARGE SCALE GENOMIC DNA]</scope>
    <source>
        <strain evidence="1 2">120-4 pot B 10/14</strain>
    </source>
</reference>
<proteinExistence type="predicted"/>
<organism evidence="1 2">
    <name type="scientific">Gigaspora margarita</name>
    <dbReference type="NCBI Taxonomy" id="4874"/>
    <lineage>
        <taxon>Eukaryota</taxon>
        <taxon>Fungi</taxon>
        <taxon>Fungi incertae sedis</taxon>
        <taxon>Mucoromycota</taxon>
        <taxon>Glomeromycotina</taxon>
        <taxon>Glomeromycetes</taxon>
        <taxon>Diversisporales</taxon>
        <taxon>Gigasporaceae</taxon>
        <taxon>Gigaspora</taxon>
    </lineage>
</organism>
<dbReference type="EMBL" id="CAJVQB010013357">
    <property type="protein sequence ID" value="CAG8761655.1"/>
    <property type="molecule type" value="Genomic_DNA"/>
</dbReference>
<sequence length="101" mass="11481">TTTTGGSGVQKRNKWTELELNYLEHHLRSFSITFVNVKEAALLNKQLLEKGSLEDEDIDSFTAVALLYALLKKNNSLQPFSLIDKTIYESSLETLKIKKIH</sequence>
<protein>
    <submittedName>
        <fullName evidence="1">45200_t:CDS:1</fullName>
    </submittedName>
</protein>